<dbReference type="Pfam" id="PF00069">
    <property type="entry name" value="Pkinase"/>
    <property type="match status" value="2"/>
</dbReference>
<proteinExistence type="predicted"/>
<feature type="domain" description="Protein kinase" evidence="1">
    <location>
        <begin position="68"/>
        <end position="575"/>
    </location>
</feature>
<dbReference type="PROSITE" id="PS50011">
    <property type="entry name" value="PROTEIN_KINASE_DOM"/>
    <property type="match status" value="1"/>
</dbReference>
<dbReference type="SUPFAM" id="SSF56112">
    <property type="entry name" value="Protein kinase-like (PK-like)"/>
    <property type="match status" value="2"/>
</dbReference>
<dbReference type="PANTHER" id="PTHR24362">
    <property type="entry name" value="SERINE/THREONINE-PROTEIN KINASE NEK"/>
    <property type="match status" value="1"/>
</dbReference>
<keyword evidence="3" id="KW-1185">Reference proteome</keyword>
<organism evidence="2 3">
    <name type="scientific">Patella caerulea</name>
    <name type="common">Rayed Mediterranean limpet</name>
    <dbReference type="NCBI Taxonomy" id="87958"/>
    <lineage>
        <taxon>Eukaryota</taxon>
        <taxon>Metazoa</taxon>
        <taxon>Spiralia</taxon>
        <taxon>Lophotrochozoa</taxon>
        <taxon>Mollusca</taxon>
        <taxon>Gastropoda</taxon>
        <taxon>Patellogastropoda</taxon>
        <taxon>Patelloidea</taxon>
        <taxon>Patellidae</taxon>
        <taxon>Patella</taxon>
    </lineage>
</organism>
<reference evidence="2 3" key="1">
    <citation type="submission" date="2024-01" db="EMBL/GenBank/DDBJ databases">
        <title>The genome of the rayed Mediterranean limpet Patella caerulea (Linnaeus, 1758).</title>
        <authorList>
            <person name="Anh-Thu Weber A."/>
            <person name="Halstead-Nussloch G."/>
        </authorList>
    </citation>
    <scope>NUCLEOTIDE SEQUENCE [LARGE SCALE GENOMIC DNA]</scope>
    <source>
        <strain evidence="2">AATW-2023a</strain>
        <tissue evidence="2">Whole specimen</tissue>
    </source>
</reference>
<evidence type="ECO:0000259" key="1">
    <source>
        <dbReference type="PROSITE" id="PS50011"/>
    </source>
</evidence>
<dbReference type="Proteomes" id="UP001347796">
    <property type="component" value="Unassembled WGS sequence"/>
</dbReference>
<dbReference type="GO" id="GO:0004672">
    <property type="term" value="F:protein kinase activity"/>
    <property type="evidence" value="ECO:0007669"/>
    <property type="project" value="InterPro"/>
</dbReference>
<accession>A0AAN8KLU0</accession>
<protein>
    <recommendedName>
        <fullName evidence="1">Protein kinase domain-containing protein</fullName>
    </recommendedName>
</protein>
<comment type="caution">
    <text evidence="2">The sequence shown here is derived from an EMBL/GenBank/DDBJ whole genome shotgun (WGS) entry which is preliminary data.</text>
</comment>
<evidence type="ECO:0000313" key="3">
    <source>
        <dbReference type="Proteomes" id="UP001347796"/>
    </source>
</evidence>
<dbReference type="InterPro" id="IPR000719">
    <property type="entry name" value="Prot_kinase_dom"/>
</dbReference>
<name>A0AAN8KLU0_PATCE</name>
<gene>
    <name evidence="2" type="ORF">SNE40_000660</name>
</gene>
<dbReference type="PANTHER" id="PTHR24362:SF309">
    <property type="entry name" value="PROTEIN KINASE DOMAIN-CONTAINING PROTEIN"/>
    <property type="match status" value="1"/>
</dbReference>
<dbReference type="GO" id="GO:0005524">
    <property type="term" value="F:ATP binding"/>
    <property type="evidence" value="ECO:0007669"/>
    <property type="project" value="InterPro"/>
</dbReference>
<dbReference type="AlphaFoldDB" id="A0AAN8KLU0"/>
<evidence type="ECO:0000313" key="2">
    <source>
        <dbReference type="EMBL" id="KAK6195183.1"/>
    </source>
</evidence>
<sequence length="583" mass="67076">MKTNGRCPYVNFYRHAHNKHYQFCEPDEDDLNVFEQYGYKDINIPKSLNYLKPMMLHESSVIRYVDDAGEFMYLDNGTFANVYLGEMKDGGQPIVIKQFNEDTDFFEVDREARILMYLEKTGIFPKFYGYIPSGRYANNISMVMEYITNSQSVSSASSDTNMTVYQWVLVLEQLVGSLKTIHSKYVLHNDLHRSNVMIMWNGSNPRVRLIDTGFASFRQGVFQEMSVRSLPNYPFFPPESIFHESNPSMDIYALGYIIGKVKKYLKNEDIANVGQSCLQKIPGHRPTADQLLYKLEQLKKKYSYQSGYGYKPPMDGVLTPPQRYQNYETAPLPILILSEVSSMPRTTERNRWLRLGNSYASYVGKYQNDSVIVRLFAYQDFESIRYQAAVTMFADSLGITPHFYGLIIHGEKMNHVAFVQKFVENGTTLSEAFRDKNLNWTDKYRLSIACKLINAVSLLHDEHILLNNIKSSNIFYRDNGTGPLIYILDFQRSSDSNGIYGNRTSIYTAPEIMKDKHVSTSFSSDVYSLGVVLQELFQNSNATRVIEIINMCLHPKSELRPSTRELKKTVCAKGLDYNCPGQF</sequence>
<dbReference type="CDD" id="cd00180">
    <property type="entry name" value="PKc"/>
    <property type="match status" value="1"/>
</dbReference>
<dbReference type="Gene3D" id="1.10.510.10">
    <property type="entry name" value="Transferase(Phosphotransferase) domain 1"/>
    <property type="match status" value="2"/>
</dbReference>
<dbReference type="InterPro" id="IPR011009">
    <property type="entry name" value="Kinase-like_dom_sf"/>
</dbReference>
<dbReference type="EMBL" id="JAZGQO010000001">
    <property type="protein sequence ID" value="KAK6195183.1"/>
    <property type="molecule type" value="Genomic_DNA"/>
</dbReference>